<dbReference type="InterPro" id="IPR000192">
    <property type="entry name" value="Aminotrans_V_dom"/>
</dbReference>
<name>A0A1J0A737_9ENTE</name>
<keyword evidence="5" id="KW-0408">Iron</keyword>
<dbReference type="GO" id="GO:0008483">
    <property type="term" value="F:transaminase activity"/>
    <property type="evidence" value="ECO:0007669"/>
    <property type="project" value="UniProtKB-KW"/>
</dbReference>
<comment type="cofactor">
    <cofactor evidence="1 7">
        <name>pyridoxal 5'-phosphate</name>
        <dbReference type="ChEBI" id="CHEBI:597326"/>
    </cofactor>
</comment>
<evidence type="ECO:0000256" key="1">
    <source>
        <dbReference type="ARBA" id="ARBA00001933"/>
    </source>
</evidence>
<comment type="similarity">
    <text evidence="2">Belongs to the class-V pyridoxal-phosphate-dependent aminotransferase family. NifS/IscS subfamily.</text>
</comment>
<evidence type="ECO:0000259" key="8">
    <source>
        <dbReference type="Pfam" id="PF00266"/>
    </source>
</evidence>
<dbReference type="SUPFAM" id="SSF53383">
    <property type="entry name" value="PLP-dependent transferases"/>
    <property type="match status" value="1"/>
</dbReference>
<dbReference type="GO" id="GO:0051536">
    <property type="term" value="F:iron-sulfur cluster binding"/>
    <property type="evidence" value="ECO:0007669"/>
    <property type="project" value="UniProtKB-KW"/>
</dbReference>
<dbReference type="PIRSF" id="PIRSF005572">
    <property type="entry name" value="NifS"/>
    <property type="match status" value="1"/>
</dbReference>
<keyword evidence="3" id="KW-0479">Metal-binding</keyword>
<dbReference type="RefSeq" id="WP_071457360.1">
    <property type="nucleotide sequence ID" value="NZ_CP017267.1"/>
</dbReference>
<evidence type="ECO:0000256" key="6">
    <source>
        <dbReference type="ARBA" id="ARBA00023014"/>
    </source>
</evidence>
<dbReference type="OrthoDB" id="9808002at2"/>
<proteinExistence type="inferred from homology"/>
<reference evidence="9 10" key="1">
    <citation type="submission" date="2016-09" db="EMBL/GenBank/DDBJ databases">
        <title>Vagococcus teuberi sp. nov., isolated from the Malian artisanal sour milk fene.</title>
        <authorList>
            <person name="Wullschleger S."/>
            <person name="Seifert C."/>
            <person name="Baumgartner S."/>
            <person name="Lacroix C."/>
            <person name="Bonfoh B."/>
            <person name="Stevens M.J."/>
            <person name="Meile L."/>
        </authorList>
    </citation>
    <scope>NUCLEOTIDE SEQUENCE [LARGE SCALE GENOMIC DNA]</scope>
    <source>
        <strain evidence="9 10">DSM 21459</strain>
    </source>
</reference>
<dbReference type="PANTHER" id="PTHR11601">
    <property type="entry name" value="CYSTEINE DESULFURYLASE FAMILY MEMBER"/>
    <property type="match status" value="1"/>
</dbReference>
<evidence type="ECO:0000256" key="7">
    <source>
        <dbReference type="RuleBase" id="RU004504"/>
    </source>
</evidence>
<evidence type="ECO:0000313" key="10">
    <source>
        <dbReference type="Proteomes" id="UP000191200"/>
    </source>
</evidence>
<gene>
    <name evidence="9" type="ORF">BHY08_07935</name>
</gene>
<keyword evidence="4" id="KW-0663">Pyridoxal phosphate</keyword>
<dbReference type="GO" id="GO:0046872">
    <property type="term" value="F:metal ion binding"/>
    <property type="evidence" value="ECO:0007669"/>
    <property type="project" value="UniProtKB-KW"/>
</dbReference>
<dbReference type="InterPro" id="IPR020578">
    <property type="entry name" value="Aminotrans_V_PyrdxlP_BS"/>
</dbReference>
<dbReference type="Gene3D" id="3.40.640.10">
    <property type="entry name" value="Type I PLP-dependent aspartate aminotransferase-like (Major domain)"/>
    <property type="match status" value="1"/>
</dbReference>
<dbReference type="STRING" id="519472.BHY08_07935"/>
<evidence type="ECO:0000256" key="2">
    <source>
        <dbReference type="ARBA" id="ARBA00006490"/>
    </source>
</evidence>
<keyword evidence="9" id="KW-0032">Aminotransferase</keyword>
<keyword evidence="6" id="KW-0411">Iron-sulfur</keyword>
<keyword evidence="9" id="KW-0808">Transferase</keyword>
<feature type="domain" description="Aminotransferase class V" evidence="8">
    <location>
        <begin position="2"/>
        <end position="367"/>
    </location>
</feature>
<dbReference type="Gene3D" id="1.10.260.50">
    <property type="match status" value="1"/>
</dbReference>
<dbReference type="InterPro" id="IPR015421">
    <property type="entry name" value="PyrdxlP-dep_Trfase_major"/>
</dbReference>
<evidence type="ECO:0000313" key="9">
    <source>
        <dbReference type="EMBL" id="APB31758.1"/>
    </source>
</evidence>
<dbReference type="PANTHER" id="PTHR11601:SF50">
    <property type="entry name" value="CYSTEINE DESULFURASE ISCS 2-RELATED"/>
    <property type="match status" value="1"/>
</dbReference>
<dbReference type="KEGG" id="vte:BHY08_07935"/>
<dbReference type="InterPro" id="IPR015422">
    <property type="entry name" value="PyrdxlP-dep_Trfase_small"/>
</dbReference>
<dbReference type="InterPro" id="IPR016454">
    <property type="entry name" value="Cysteine_dSase"/>
</dbReference>
<dbReference type="Pfam" id="PF00266">
    <property type="entry name" value="Aminotran_5"/>
    <property type="match status" value="1"/>
</dbReference>
<dbReference type="Proteomes" id="UP000191200">
    <property type="component" value="Chromosome"/>
</dbReference>
<evidence type="ECO:0000256" key="4">
    <source>
        <dbReference type="ARBA" id="ARBA00022898"/>
    </source>
</evidence>
<dbReference type="InterPro" id="IPR015424">
    <property type="entry name" value="PyrdxlP-dep_Trfase"/>
</dbReference>
<sequence>MIYFDNSATTMIHPQVLDTYNKVSQRFIGNPSSLHRLGQQSSVLLEKSRQQIADILGVDSTEIFFTSGGTEGNNWVLKGTAIEKRPFGNHIIVSNVEHPSVANTAKQLAELGFKVSFCPVDREGLIDLAELEKLLSDETILVSTVVVNSEVGMIQRIRKISELLEKYPSIHYHVDAVQAITKLPVETFLTSRVDFMTFSAHKFQGPRGIGFIYWRNGAKLSPLLTGGGQERNKRSGTENTPAIVAMAKALRIATDDQDIKERNIRQLKNALANGLNKYDHVTLFSSLDVEKSAPHILTFGLKKVRGEVLVHALEEKDIYISTTSACSSRQKTDNSTLHAMGVTHQFAETAVRISLNHQNTMAEVEQFLVIFNQLYKKFSKIYS</sequence>
<evidence type="ECO:0000256" key="3">
    <source>
        <dbReference type="ARBA" id="ARBA00022723"/>
    </source>
</evidence>
<dbReference type="AlphaFoldDB" id="A0A1J0A737"/>
<dbReference type="EMBL" id="CP017267">
    <property type="protein sequence ID" value="APB31758.1"/>
    <property type="molecule type" value="Genomic_DNA"/>
</dbReference>
<organism evidence="9 10">
    <name type="scientific">Vagococcus teuberi</name>
    <dbReference type="NCBI Taxonomy" id="519472"/>
    <lineage>
        <taxon>Bacteria</taxon>
        <taxon>Bacillati</taxon>
        <taxon>Bacillota</taxon>
        <taxon>Bacilli</taxon>
        <taxon>Lactobacillales</taxon>
        <taxon>Enterococcaceae</taxon>
        <taxon>Vagococcus</taxon>
    </lineage>
</organism>
<keyword evidence="10" id="KW-1185">Reference proteome</keyword>
<dbReference type="Gene3D" id="3.90.1150.10">
    <property type="entry name" value="Aspartate Aminotransferase, domain 1"/>
    <property type="match status" value="1"/>
</dbReference>
<protein>
    <submittedName>
        <fullName evidence="9">Aminotransferase V</fullName>
    </submittedName>
</protein>
<accession>A0A1J0A737</accession>
<dbReference type="PROSITE" id="PS00595">
    <property type="entry name" value="AA_TRANSFER_CLASS_5"/>
    <property type="match status" value="1"/>
</dbReference>
<evidence type="ECO:0000256" key="5">
    <source>
        <dbReference type="ARBA" id="ARBA00023004"/>
    </source>
</evidence>